<dbReference type="Proteomes" id="UP000054653">
    <property type="component" value="Unassembled WGS sequence"/>
</dbReference>
<organism evidence="1 2">
    <name type="scientific">Trichinella britovi</name>
    <name type="common">Parasitic roundworm</name>
    <dbReference type="NCBI Taxonomy" id="45882"/>
    <lineage>
        <taxon>Eukaryota</taxon>
        <taxon>Metazoa</taxon>
        <taxon>Ecdysozoa</taxon>
        <taxon>Nematoda</taxon>
        <taxon>Enoplea</taxon>
        <taxon>Dorylaimia</taxon>
        <taxon>Trichinellida</taxon>
        <taxon>Trichinellidae</taxon>
        <taxon>Trichinella</taxon>
    </lineage>
</organism>
<protein>
    <submittedName>
        <fullName evidence="1">Uncharacterized protein</fullName>
    </submittedName>
</protein>
<name>A0A0V0ZJI7_TRIBR</name>
<sequence length="57" mass="6286">MNNAISAVAFENASFPQIREAHARLHEVPILVKIADEDGRDAIKGRFQGSSSCLLQY</sequence>
<gene>
    <name evidence="1" type="ORF">T03_13492</name>
</gene>
<proteinExistence type="predicted"/>
<accession>A0A0V0ZJI7</accession>
<evidence type="ECO:0000313" key="2">
    <source>
        <dbReference type="Proteomes" id="UP000054653"/>
    </source>
</evidence>
<comment type="caution">
    <text evidence="1">The sequence shown here is derived from an EMBL/GenBank/DDBJ whole genome shotgun (WGS) entry which is preliminary data.</text>
</comment>
<keyword evidence="2" id="KW-1185">Reference proteome</keyword>
<evidence type="ECO:0000313" key="1">
    <source>
        <dbReference type="EMBL" id="KRY12446.1"/>
    </source>
</evidence>
<reference evidence="1 2" key="1">
    <citation type="submission" date="2015-01" db="EMBL/GenBank/DDBJ databases">
        <title>Evolution of Trichinella species and genotypes.</title>
        <authorList>
            <person name="Korhonen P.K."/>
            <person name="Edoardo P."/>
            <person name="Giuseppe L.R."/>
            <person name="Gasser R.B."/>
        </authorList>
    </citation>
    <scope>NUCLEOTIDE SEQUENCE [LARGE SCALE GENOMIC DNA]</scope>
    <source>
        <strain evidence="1">ISS120</strain>
    </source>
</reference>
<dbReference type="AlphaFoldDB" id="A0A0V0ZJI7"/>
<dbReference type="EMBL" id="JYDI01003742">
    <property type="protein sequence ID" value="KRY12446.1"/>
    <property type="molecule type" value="Genomic_DNA"/>
</dbReference>